<comment type="caution">
    <text evidence="1">The sequence shown here is derived from an EMBL/GenBank/DDBJ whole genome shotgun (WGS) entry which is preliminary data.</text>
</comment>
<gene>
    <name evidence="1" type="ORF">N8T08_004060</name>
</gene>
<dbReference type="EMBL" id="JAOPJF010000023">
    <property type="protein sequence ID" value="KAK1145502.1"/>
    <property type="molecule type" value="Genomic_DNA"/>
</dbReference>
<evidence type="ECO:0000313" key="1">
    <source>
        <dbReference type="EMBL" id="KAK1145502.1"/>
    </source>
</evidence>
<accession>A0ACC3B599</accession>
<organism evidence="1 2">
    <name type="scientific">Aspergillus melleus</name>
    <dbReference type="NCBI Taxonomy" id="138277"/>
    <lineage>
        <taxon>Eukaryota</taxon>
        <taxon>Fungi</taxon>
        <taxon>Dikarya</taxon>
        <taxon>Ascomycota</taxon>
        <taxon>Pezizomycotina</taxon>
        <taxon>Eurotiomycetes</taxon>
        <taxon>Eurotiomycetidae</taxon>
        <taxon>Eurotiales</taxon>
        <taxon>Aspergillaceae</taxon>
        <taxon>Aspergillus</taxon>
        <taxon>Aspergillus subgen. Circumdati</taxon>
    </lineage>
</organism>
<sequence length="421" mass="47210">MSGCIKNDLDAPSDKLQVHVSQNRHEIFIIIAEYDSGYVSYLKEMSADDEPQSFLTMHQYGPWNTESAGDMRKLGPILLALTLYAEAEVKKAEDLRRSNGTCNRYLCKLWKQASSRCSHRQEAPEPATGDMSSIFYCTKTCQTEHWPAHRAECKVRGYRKKLCRTAVILKAAFLVYRPLKFDVELSNIELRSSTLFLYDNQKNLSVPAKRSPFPEHLTTNAEHREAALCSLQCSAAFSLVCRLAYKLLVGVPCHLETLSVNVGKRLLATQNVPGPDSPNIPAPNCAKCGFKDVLVPYTNYMSTHQCSIAGGPAPYDYTETYDIDKALPFANSNQKAMLEAERLACERFASFANGVNKDLLGGPSTEFEDKFKAFKTTLKRHMYPIHSSIKADWRFTGIRSGTAQSCKGHDINNYGLMRTLI</sequence>
<reference evidence="1 2" key="1">
    <citation type="journal article" date="2023" name="ACS Omega">
        <title>Identification of the Neoaspergillic Acid Biosynthesis Gene Cluster by Establishing an In Vitro CRISPR-Ribonucleoprotein Genetic System in Aspergillus melleus.</title>
        <authorList>
            <person name="Yuan B."/>
            <person name="Grau M.F."/>
            <person name="Murata R.M."/>
            <person name="Torok T."/>
            <person name="Venkateswaran K."/>
            <person name="Stajich J.E."/>
            <person name="Wang C.C.C."/>
        </authorList>
    </citation>
    <scope>NUCLEOTIDE SEQUENCE [LARGE SCALE GENOMIC DNA]</scope>
    <source>
        <strain evidence="1 2">IMV 1140</strain>
    </source>
</reference>
<protein>
    <submittedName>
        <fullName evidence="1">Uncharacterized protein</fullName>
    </submittedName>
</protein>
<keyword evidence="2" id="KW-1185">Reference proteome</keyword>
<dbReference type="Proteomes" id="UP001177260">
    <property type="component" value="Unassembled WGS sequence"/>
</dbReference>
<proteinExistence type="predicted"/>
<evidence type="ECO:0000313" key="2">
    <source>
        <dbReference type="Proteomes" id="UP001177260"/>
    </source>
</evidence>
<name>A0ACC3B599_9EURO</name>